<dbReference type="InterPro" id="IPR009060">
    <property type="entry name" value="UBA-like_sf"/>
</dbReference>
<dbReference type="FunFam" id="3.40.1490.10:FF:000002">
    <property type="entry name" value="Peptidyl-tRNA hydrolase 2, mitochondrial"/>
    <property type="match status" value="1"/>
</dbReference>
<evidence type="ECO:0000259" key="5">
    <source>
        <dbReference type="PROSITE" id="PS50030"/>
    </source>
</evidence>
<dbReference type="InterPro" id="IPR015940">
    <property type="entry name" value="UBA"/>
</dbReference>
<evidence type="ECO:0000256" key="4">
    <source>
        <dbReference type="ARBA" id="ARBA00048707"/>
    </source>
</evidence>
<dbReference type="EMBL" id="GEBQ01030821">
    <property type="protein sequence ID" value="JAT09156.1"/>
    <property type="molecule type" value="Transcribed_RNA"/>
</dbReference>
<dbReference type="SMART" id="SM00165">
    <property type="entry name" value="UBA"/>
    <property type="match status" value="1"/>
</dbReference>
<dbReference type="Gene3D" id="3.40.1490.10">
    <property type="entry name" value="Bit1"/>
    <property type="match status" value="1"/>
</dbReference>
<comment type="similarity">
    <text evidence="3">Belongs to the PTH2 family.</text>
</comment>
<proteinExistence type="inferred from homology"/>
<reference evidence="6" key="1">
    <citation type="submission" date="2015-11" db="EMBL/GenBank/DDBJ databases">
        <title>De novo transcriptome assembly of four potential Pierce s Disease insect vectors from Arizona vineyards.</title>
        <authorList>
            <person name="Tassone E.E."/>
        </authorList>
    </citation>
    <scope>NUCLEOTIDE SEQUENCE</scope>
</reference>
<accession>A0A1B6KCJ0</accession>
<gene>
    <name evidence="6" type="ORF">g.7681</name>
</gene>
<dbReference type="PANTHER" id="PTHR12649:SF29">
    <property type="entry name" value="AMINOACYL-TRNA HYDROLASE"/>
    <property type="match status" value="1"/>
</dbReference>
<dbReference type="SUPFAM" id="SSF102462">
    <property type="entry name" value="Peptidyl-tRNA hydrolase II"/>
    <property type="match status" value="1"/>
</dbReference>
<dbReference type="AlphaFoldDB" id="A0A1B6KCJ0"/>
<comment type="catalytic activity">
    <reaction evidence="4">
        <text>an N-acyl-L-alpha-aminoacyl-tRNA + H2O = an N-acyl-L-amino acid + a tRNA + H(+)</text>
        <dbReference type="Rhea" id="RHEA:54448"/>
        <dbReference type="Rhea" id="RHEA-COMP:10123"/>
        <dbReference type="Rhea" id="RHEA-COMP:13883"/>
        <dbReference type="ChEBI" id="CHEBI:15377"/>
        <dbReference type="ChEBI" id="CHEBI:15378"/>
        <dbReference type="ChEBI" id="CHEBI:59874"/>
        <dbReference type="ChEBI" id="CHEBI:78442"/>
        <dbReference type="ChEBI" id="CHEBI:138191"/>
        <dbReference type="EC" id="3.1.1.29"/>
    </reaction>
</comment>
<dbReference type="InterPro" id="IPR023476">
    <property type="entry name" value="Pep_tRNA_hydro_II_dom_sf"/>
</dbReference>
<dbReference type="Pfam" id="PF00627">
    <property type="entry name" value="UBA"/>
    <property type="match status" value="1"/>
</dbReference>
<keyword evidence="2" id="KW-0378">Hydrolase</keyword>
<sequence>MMEQTDTIVTETGIQVLVDMGFPRDASEEALVKNNFSVELAAAYLLNLNEDLAGEEWEDIDEGYKMVFVVNSDLKMSIGKTAAQVAHGCLGLYREIELGLHPESKDELVAWLDEGQKKIVLSGKNTDALVKLCSKAKDLGIPSHLVKDAGHTEVAAGSTTVLALFGPEDNVNKVTGSLRLLK</sequence>
<dbReference type="Gene3D" id="1.10.8.10">
    <property type="entry name" value="DNA helicase RuvA subunit, C-terminal domain"/>
    <property type="match status" value="1"/>
</dbReference>
<dbReference type="GO" id="GO:0004045">
    <property type="term" value="F:peptidyl-tRNA hydrolase activity"/>
    <property type="evidence" value="ECO:0007669"/>
    <property type="project" value="UniProtKB-EC"/>
</dbReference>
<feature type="domain" description="UBA" evidence="5">
    <location>
        <begin position="8"/>
        <end position="48"/>
    </location>
</feature>
<evidence type="ECO:0000256" key="3">
    <source>
        <dbReference type="ARBA" id="ARBA00038050"/>
    </source>
</evidence>
<dbReference type="Pfam" id="PF01981">
    <property type="entry name" value="PTH2"/>
    <property type="match status" value="1"/>
</dbReference>
<dbReference type="GO" id="GO:0005829">
    <property type="term" value="C:cytosol"/>
    <property type="evidence" value="ECO:0007669"/>
    <property type="project" value="TreeGrafter"/>
</dbReference>
<dbReference type="InterPro" id="IPR002833">
    <property type="entry name" value="PTH2"/>
</dbReference>
<evidence type="ECO:0000256" key="1">
    <source>
        <dbReference type="ARBA" id="ARBA00013260"/>
    </source>
</evidence>
<protein>
    <recommendedName>
        <fullName evidence="1">peptidyl-tRNA hydrolase</fullName>
        <ecNumber evidence="1">3.1.1.29</ecNumber>
    </recommendedName>
</protein>
<dbReference type="CDD" id="cd02430">
    <property type="entry name" value="PTH2"/>
    <property type="match status" value="1"/>
</dbReference>
<evidence type="ECO:0000313" key="6">
    <source>
        <dbReference type="EMBL" id="JAT09156.1"/>
    </source>
</evidence>
<dbReference type="SUPFAM" id="SSF46934">
    <property type="entry name" value="UBA-like"/>
    <property type="match status" value="1"/>
</dbReference>
<organism evidence="6">
    <name type="scientific">Graphocephala atropunctata</name>
    <dbReference type="NCBI Taxonomy" id="36148"/>
    <lineage>
        <taxon>Eukaryota</taxon>
        <taxon>Metazoa</taxon>
        <taxon>Ecdysozoa</taxon>
        <taxon>Arthropoda</taxon>
        <taxon>Hexapoda</taxon>
        <taxon>Insecta</taxon>
        <taxon>Pterygota</taxon>
        <taxon>Neoptera</taxon>
        <taxon>Paraneoptera</taxon>
        <taxon>Hemiptera</taxon>
        <taxon>Auchenorrhyncha</taxon>
        <taxon>Membracoidea</taxon>
        <taxon>Cicadellidae</taxon>
        <taxon>Cicadellinae</taxon>
        <taxon>Cicadellini</taxon>
        <taxon>Graphocephala</taxon>
    </lineage>
</organism>
<dbReference type="EC" id="3.1.1.29" evidence="1"/>
<name>A0A1B6KCJ0_9HEMI</name>
<dbReference type="PANTHER" id="PTHR12649">
    <property type="entry name" value="PEPTIDYL-TRNA HYDROLASE 2"/>
    <property type="match status" value="1"/>
</dbReference>
<dbReference type="NCBIfam" id="TIGR00283">
    <property type="entry name" value="arch_pth2"/>
    <property type="match status" value="1"/>
</dbReference>
<dbReference type="PROSITE" id="PS50030">
    <property type="entry name" value="UBA"/>
    <property type="match status" value="1"/>
</dbReference>
<evidence type="ECO:0000256" key="2">
    <source>
        <dbReference type="ARBA" id="ARBA00022801"/>
    </source>
</evidence>